<organism evidence="1 2">
    <name type="scientific">Dermacentor silvarum</name>
    <name type="common">Tick</name>
    <dbReference type="NCBI Taxonomy" id="543639"/>
    <lineage>
        <taxon>Eukaryota</taxon>
        <taxon>Metazoa</taxon>
        <taxon>Ecdysozoa</taxon>
        <taxon>Arthropoda</taxon>
        <taxon>Chelicerata</taxon>
        <taxon>Arachnida</taxon>
        <taxon>Acari</taxon>
        <taxon>Parasitiformes</taxon>
        <taxon>Ixodida</taxon>
        <taxon>Ixodoidea</taxon>
        <taxon>Ixodidae</taxon>
        <taxon>Rhipicephalinae</taxon>
        <taxon>Dermacentor</taxon>
    </lineage>
</organism>
<name>A0ACB8DZ70_DERSI</name>
<proteinExistence type="predicted"/>
<evidence type="ECO:0000313" key="2">
    <source>
        <dbReference type="Proteomes" id="UP000821865"/>
    </source>
</evidence>
<keyword evidence="2" id="KW-1185">Reference proteome</keyword>
<protein>
    <submittedName>
        <fullName evidence="1">Uncharacterized protein</fullName>
    </submittedName>
</protein>
<evidence type="ECO:0000313" key="1">
    <source>
        <dbReference type="EMBL" id="KAH7979636.1"/>
    </source>
</evidence>
<reference evidence="1" key="1">
    <citation type="submission" date="2020-05" db="EMBL/GenBank/DDBJ databases">
        <title>Large-scale comparative analyses of tick genomes elucidate their genetic diversity and vector capacities.</title>
        <authorList>
            <person name="Jia N."/>
            <person name="Wang J."/>
            <person name="Shi W."/>
            <person name="Du L."/>
            <person name="Sun Y."/>
            <person name="Zhan W."/>
            <person name="Jiang J."/>
            <person name="Wang Q."/>
            <person name="Zhang B."/>
            <person name="Ji P."/>
            <person name="Sakyi L.B."/>
            <person name="Cui X."/>
            <person name="Yuan T."/>
            <person name="Jiang B."/>
            <person name="Yang W."/>
            <person name="Lam T.T.-Y."/>
            <person name="Chang Q."/>
            <person name="Ding S."/>
            <person name="Wang X."/>
            <person name="Zhu J."/>
            <person name="Ruan X."/>
            <person name="Zhao L."/>
            <person name="Wei J."/>
            <person name="Que T."/>
            <person name="Du C."/>
            <person name="Cheng J."/>
            <person name="Dai P."/>
            <person name="Han X."/>
            <person name="Huang E."/>
            <person name="Gao Y."/>
            <person name="Liu J."/>
            <person name="Shao H."/>
            <person name="Ye R."/>
            <person name="Li L."/>
            <person name="Wei W."/>
            <person name="Wang X."/>
            <person name="Wang C."/>
            <person name="Yang T."/>
            <person name="Huo Q."/>
            <person name="Li W."/>
            <person name="Guo W."/>
            <person name="Chen H."/>
            <person name="Zhou L."/>
            <person name="Ni X."/>
            <person name="Tian J."/>
            <person name="Zhou Y."/>
            <person name="Sheng Y."/>
            <person name="Liu T."/>
            <person name="Pan Y."/>
            <person name="Xia L."/>
            <person name="Li J."/>
            <person name="Zhao F."/>
            <person name="Cao W."/>
        </authorList>
    </citation>
    <scope>NUCLEOTIDE SEQUENCE</scope>
    <source>
        <strain evidence="1">Dsil-2018</strain>
    </source>
</reference>
<accession>A0ACB8DZ70</accession>
<gene>
    <name evidence="1" type="ORF">HPB49_010225</name>
</gene>
<comment type="caution">
    <text evidence="1">The sequence shown here is derived from an EMBL/GenBank/DDBJ whole genome shotgun (WGS) entry which is preliminary data.</text>
</comment>
<dbReference type="Proteomes" id="UP000821865">
    <property type="component" value="Chromosome 1"/>
</dbReference>
<sequence length="380" mass="42878">MYAFVRFRDDGMKVAVAVERIKNFCPRNLRDFNSTKWYGVRWEDEENSGYFRAQIMKLFATKEEADACTEGVDKRFSCPKMPLYSDSEEDSFTSQESFREEKKNKQKAKSRQKNVEAAFRKKNMQILFPEEQDSRTNELEQEVLKLKSENSKLSARIEMLEKALCSKIFDAEKHKSSESGQKAPPANVRKAQEPSGSPNGPKPAQQPLRSLPEPFLPSGRVDEMKRNAESVSFSNDKSGEPKSKNLAASLYETAEGQVHLGKDVYVAEALYNRLMAAKTDSRFVREAAVAIFSTAGLAGHSVTGAMSNRTKTGAKPALDKTKYSVLSDFFSNFLLQRYPLGEMEKRKKLMNKILAIKISDIMKVNSAGQRDSDEENANSH</sequence>
<dbReference type="EMBL" id="CM023470">
    <property type="protein sequence ID" value="KAH7979636.1"/>
    <property type="molecule type" value="Genomic_DNA"/>
</dbReference>